<dbReference type="GO" id="GO:0000731">
    <property type="term" value="P:DNA synthesis involved in DNA repair"/>
    <property type="evidence" value="ECO:0007669"/>
    <property type="project" value="TreeGrafter"/>
</dbReference>
<keyword evidence="1 10" id="KW-0963">Cytoplasm</keyword>
<keyword evidence="8 10" id="KW-0742">SOS response</keyword>
<name>A0A261FL84_9BIFI</name>
<dbReference type="GO" id="GO:0006260">
    <property type="term" value="P:DNA replication"/>
    <property type="evidence" value="ECO:0007669"/>
    <property type="project" value="UniProtKB-UniRule"/>
</dbReference>
<evidence type="ECO:0000256" key="11">
    <source>
        <dbReference type="SAM" id="MobiDB-lite"/>
    </source>
</evidence>
<evidence type="ECO:0000256" key="8">
    <source>
        <dbReference type="ARBA" id="ARBA00023236"/>
    </source>
</evidence>
<comment type="caution">
    <text evidence="13">The sequence shown here is derived from an EMBL/GenBank/DDBJ whole genome shotgun (WGS) entry which is preliminary data.</text>
</comment>
<evidence type="ECO:0000256" key="1">
    <source>
        <dbReference type="ARBA" id="ARBA00022490"/>
    </source>
</evidence>
<feature type="binding site" evidence="10">
    <location>
        <begin position="30"/>
        <end position="37"/>
    </location>
    <ligand>
        <name>ATP</name>
        <dbReference type="ChEBI" id="CHEBI:30616"/>
    </ligand>
</feature>
<organism evidence="13 14">
    <name type="scientific">Bifidobacterium lemurum</name>
    <dbReference type="NCBI Taxonomy" id="1603886"/>
    <lineage>
        <taxon>Bacteria</taxon>
        <taxon>Bacillati</taxon>
        <taxon>Actinomycetota</taxon>
        <taxon>Actinomycetes</taxon>
        <taxon>Bifidobacteriales</taxon>
        <taxon>Bifidobacteriaceae</taxon>
        <taxon>Bifidobacterium</taxon>
    </lineage>
</organism>
<evidence type="ECO:0000313" key="13">
    <source>
        <dbReference type="EMBL" id="OZG59765.1"/>
    </source>
</evidence>
<dbReference type="InterPro" id="IPR042174">
    <property type="entry name" value="RecF_2"/>
</dbReference>
<keyword evidence="3 10" id="KW-0547">Nucleotide-binding</keyword>
<feature type="compositionally biased region" description="Basic and acidic residues" evidence="11">
    <location>
        <begin position="388"/>
        <end position="404"/>
    </location>
</feature>
<evidence type="ECO:0000256" key="10">
    <source>
        <dbReference type="HAMAP-Rule" id="MF_00365"/>
    </source>
</evidence>
<sequence>MHISRLALDRFRSWHQCVLDLDPGVNVLQGRNGLGKTNIVEAVEVLSTGGSHRASSSLPLIERGQTSAVVRANVEDGARTTTYEITIASRGANRGRVNGGASVYMRDIVGRVPCVTFTPEDQRMVAGDPATRRGFLDQAGVLLSPGYAALTQTFSKIGRQRATLLKQLGDRNASGPDGVGATMRDAALSGLEIWTGQFIEAGVELTKRRQSVVERLAGPFARIYAELAGDTEQAALRYDPSFDEVLAFDEPGPHISQHFQRIYPGEVARGVNLIGPQRDDLALELNGMAAREYASNGEMWTMALALKMALFETVAQDTDVTPIVILDDVFAQLDEYRRNQIMEFAAGQPQVLITVAAAGDMPELPGANVIDVASLVGGDADETAVAEDSGRVADDADARAREVRSAGAGVERSDERSAGAEVERSVIERSGEGRAA</sequence>
<evidence type="ECO:0000256" key="3">
    <source>
        <dbReference type="ARBA" id="ARBA00022741"/>
    </source>
</evidence>
<dbReference type="InterPro" id="IPR003395">
    <property type="entry name" value="RecF/RecN/SMC_N"/>
</dbReference>
<dbReference type="SUPFAM" id="SSF52540">
    <property type="entry name" value="P-loop containing nucleoside triphosphate hydrolases"/>
    <property type="match status" value="1"/>
</dbReference>
<dbReference type="InterPro" id="IPR027417">
    <property type="entry name" value="P-loop_NTPase"/>
</dbReference>
<dbReference type="PANTHER" id="PTHR32182">
    <property type="entry name" value="DNA REPLICATION AND REPAIR PROTEIN RECF"/>
    <property type="match status" value="1"/>
</dbReference>
<dbReference type="STRING" id="1603886.GCA_001895165_00634"/>
<evidence type="ECO:0000256" key="6">
    <source>
        <dbReference type="ARBA" id="ARBA00023125"/>
    </source>
</evidence>
<keyword evidence="5 10" id="KW-0067">ATP-binding</keyword>
<dbReference type="EMBL" id="MWWX01000020">
    <property type="protein sequence ID" value="OZG59765.1"/>
    <property type="molecule type" value="Genomic_DNA"/>
</dbReference>
<comment type="subcellular location">
    <subcellularLocation>
        <location evidence="10">Cytoplasm</location>
    </subcellularLocation>
</comment>
<dbReference type="Pfam" id="PF02463">
    <property type="entry name" value="SMC_N"/>
    <property type="match status" value="1"/>
</dbReference>
<dbReference type="GO" id="GO:0009432">
    <property type="term" value="P:SOS response"/>
    <property type="evidence" value="ECO:0007669"/>
    <property type="project" value="UniProtKB-UniRule"/>
</dbReference>
<evidence type="ECO:0000256" key="4">
    <source>
        <dbReference type="ARBA" id="ARBA00022763"/>
    </source>
</evidence>
<keyword evidence="4 10" id="KW-0227">DNA damage</keyword>
<dbReference type="NCBIfam" id="TIGR00611">
    <property type="entry name" value="recf"/>
    <property type="match status" value="1"/>
</dbReference>
<evidence type="ECO:0000256" key="9">
    <source>
        <dbReference type="ARBA" id="ARBA00025401"/>
    </source>
</evidence>
<dbReference type="AlphaFoldDB" id="A0A261FL84"/>
<dbReference type="OrthoDB" id="9803889at2"/>
<feature type="compositionally biased region" description="Basic and acidic residues" evidence="11">
    <location>
        <begin position="411"/>
        <end position="436"/>
    </location>
</feature>
<reference evidence="13 14" key="1">
    <citation type="journal article" date="2017" name="BMC Genomics">
        <title>Comparative genomic and phylogenomic analyses of the Bifidobacteriaceae family.</title>
        <authorList>
            <person name="Lugli G.A."/>
            <person name="Milani C."/>
            <person name="Turroni F."/>
            <person name="Duranti S."/>
            <person name="Mancabelli L."/>
            <person name="Mangifesta M."/>
            <person name="Ferrario C."/>
            <person name="Modesto M."/>
            <person name="Mattarelli P."/>
            <person name="Jiri K."/>
            <person name="van Sinderen D."/>
            <person name="Ventura M."/>
        </authorList>
    </citation>
    <scope>NUCLEOTIDE SEQUENCE [LARGE SCALE GENOMIC DNA]</scope>
    <source>
        <strain evidence="13 14">DSM 28807</strain>
    </source>
</reference>
<keyword evidence="6 10" id="KW-0238">DNA-binding</keyword>
<feature type="region of interest" description="Disordered" evidence="11">
    <location>
        <begin position="386"/>
        <end position="436"/>
    </location>
</feature>
<dbReference type="GO" id="GO:0005737">
    <property type="term" value="C:cytoplasm"/>
    <property type="evidence" value="ECO:0007669"/>
    <property type="project" value="UniProtKB-SubCell"/>
</dbReference>
<dbReference type="Proteomes" id="UP000216352">
    <property type="component" value="Unassembled WGS sequence"/>
</dbReference>
<feature type="domain" description="RecF/RecN/SMC N-terminal" evidence="12">
    <location>
        <begin position="3"/>
        <end position="354"/>
    </location>
</feature>
<evidence type="ECO:0000256" key="7">
    <source>
        <dbReference type="ARBA" id="ARBA00023204"/>
    </source>
</evidence>
<proteinExistence type="inferred from homology"/>
<evidence type="ECO:0000256" key="5">
    <source>
        <dbReference type="ARBA" id="ARBA00022840"/>
    </source>
</evidence>
<evidence type="ECO:0000259" key="12">
    <source>
        <dbReference type="Pfam" id="PF02463"/>
    </source>
</evidence>
<dbReference type="InterPro" id="IPR001238">
    <property type="entry name" value="DNA-binding_RecF"/>
</dbReference>
<keyword evidence="14" id="KW-1185">Reference proteome</keyword>
<evidence type="ECO:0000256" key="2">
    <source>
        <dbReference type="ARBA" id="ARBA00022705"/>
    </source>
</evidence>
<dbReference type="Gene3D" id="1.20.1050.90">
    <property type="entry name" value="RecF/RecN/SMC, N-terminal domain"/>
    <property type="match status" value="1"/>
</dbReference>
<dbReference type="PANTHER" id="PTHR32182:SF0">
    <property type="entry name" value="DNA REPLICATION AND REPAIR PROTEIN RECF"/>
    <property type="match status" value="1"/>
</dbReference>
<comment type="similarity">
    <text evidence="10">Belongs to the RecF family.</text>
</comment>
<gene>
    <name evidence="10" type="primary">recF</name>
    <name evidence="13" type="ORF">BLEM_2240</name>
</gene>
<dbReference type="GO" id="GO:0003697">
    <property type="term" value="F:single-stranded DNA binding"/>
    <property type="evidence" value="ECO:0007669"/>
    <property type="project" value="UniProtKB-UniRule"/>
</dbReference>
<dbReference type="GO" id="GO:0005524">
    <property type="term" value="F:ATP binding"/>
    <property type="evidence" value="ECO:0007669"/>
    <property type="project" value="UniProtKB-UniRule"/>
</dbReference>
<protein>
    <recommendedName>
        <fullName evidence="10">DNA replication and repair protein RecF</fullName>
    </recommendedName>
</protein>
<accession>A0A261FL84</accession>
<evidence type="ECO:0000313" key="14">
    <source>
        <dbReference type="Proteomes" id="UP000216352"/>
    </source>
</evidence>
<dbReference type="GO" id="GO:0006302">
    <property type="term" value="P:double-strand break repair"/>
    <property type="evidence" value="ECO:0007669"/>
    <property type="project" value="TreeGrafter"/>
</dbReference>
<dbReference type="HAMAP" id="MF_00365">
    <property type="entry name" value="RecF"/>
    <property type="match status" value="1"/>
</dbReference>
<dbReference type="Gene3D" id="3.40.50.300">
    <property type="entry name" value="P-loop containing nucleotide triphosphate hydrolases"/>
    <property type="match status" value="1"/>
</dbReference>
<dbReference type="RefSeq" id="WP_072724433.1">
    <property type="nucleotide sequence ID" value="NZ_BDIS01000007.1"/>
</dbReference>
<keyword evidence="7 10" id="KW-0234">DNA repair</keyword>
<keyword evidence="2 10" id="KW-0235">DNA replication</keyword>
<comment type="function">
    <text evidence="9 10">The RecF protein is involved in DNA metabolism; it is required for DNA replication and normal SOS inducibility. RecF binds preferentially to single-stranded, linear DNA. It also seems to bind ATP.</text>
</comment>